<evidence type="ECO:0008006" key="8">
    <source>
        <dbReference type="Google" id="ProtNLM"/>
    </source>
</evidence>
<dbReference type="AlphaFoldDB" id="A0A0F5K6B1"/>
<dbReference type="Pfam" id="PF06835">
    <property type="entry name" value="LptC"/>
    <property type="match status" value="1"/>
</dbReference>
<dbReference type="GO" id="GO:0030288">
    <property type="term" value="C:outer membrane-bounded periplasmic space"/>
    <property type="evidence" value="ECO:0007669"/>
    <property type="project" value="TreeGrafter"/>
</dbReference>
<evidence type="ECO:0000256" key="5">
    <source>
        <dbReference type="ARBA" id="ARBA00023136"/>
    </source>
</evidence>
<keyword evidence="1" id="KW-1003">Cell membrane</keyword>
<dbReference type="GO" id="GO:0017089">
    <property type="term" value="F:glycolipid transfer activity"/>
    <property type="evidence" value="ECO:0007669"/>
    <property type="project" value="TreeGrafter"/>
</dbReference>
<dbReference type="NCBIfam" id="TIGR04409">
    <property type="entry name" value="LptC_YrbK"/>
    <property type="match status" value="1"/>
</dbReference>
<dbReference type="PANTHER" id="PTHR37481:SF1">
    <property type="entry name" value="LIPOPOLYSACCHARIDE EXPORT SYSTEM PROTEIN LPTC"/>
    <property type="match status" value="1"/>
</dbReference>
<name>A0A0F5K6B1_9BURK</name>
<keyword evidence="3" id="KW-0812">Transmembrane</keyword>
<proteinExistence type="predicted"/>
<evidence type="ECO:0000313" key="6">
    <source>
        <dbReference type="EMBL" id="KKB65414.1"/>
    </source>
</evidence>
<sequence length="185" mass="20137">MAILAAGTYWVLQTSLRPAEETVTKKLEHTPDYFGNDLSVTMLDDTGNVQYRLNAKTMKHFEDDQTSFLTEPALRSFKPGSPIITATSKWGVVNSDGSIVNLYDDAKIVRAPGPADPPMEADSSHFEVLVNDDTIRTEKPVKLTRGPSVATSTQGMTYINTTRAAQLFGNVRGSIAAQELNGGSR</sequence>
<dbReference type="STRING" id="28092.WM40_01040"/>
<dbReference type="GO" id="GO:0015221">
    <property type="term" value="F:lipopolysaccharide transmembrane transporter activity"/>
    <property type="evidence" value="ECO:0007669"/>
    <property type="project" value="InterPro"/>
</dbReference>
<evidence type="ECO:0000256" key="1">
    <source>
        <dbReference type="ARBA" id="ARBA00022475"/>
    </source>
</evidence>
<keyword evidence="7" id="KW-1185">Reference proteome</keyword>
<reference evidence="6 7" key="1">
    <citation type="submission" date="2015-03" db="EMBL/GenBank/DDBJ databases">
        <title>Draft Genome Sequence of Burkholderia andropogonis type strain ICMP2807, isolated from Sorghum bicolor.</title>
        <authorList>
            <person name="Lopes-Santos L."/>
            <person name="Castro D.B."/>
            <person name="Ottoboni L.M."/>
            <person name="Park D."/>
            <person name="Weirc B.S."/>
            <person name="Destefano S.A."/>
        </authorList>
    </citation>
    <scope>NUCLEOTIDE SEQUENCE [LARGE SCALE GENOMIC DNA]</scope>
    <source>
        <strain evidence="6 7">ICMP2807</strain>
    </source>
</reference>
<evidence type="ECO:0000313" key="7">
    <source>
        <dbReference type="Proteomes" id="UP000033618"/>
    </source>
</evidence>
<dbReference type="Gene3D" id="2.60.450.10">
    <property type="entry name" value="Lipopolysaccharide (LPS) transport protein A like domain"/>
    <property type="match status" value="1"/>
</dbReference>
<protein>
    <recommendedName>
        <fullName evidence="8">Lipopolysaccharide export system protein LptC</fullName>
    </recommendedName>
</protein>
<dbReference type="InterPro" id="IPR010664">
    <property type="entry name" value="LipoPS_assembly_LptC-rel"/>
</dbReference>
<dbReference type="InterPro" id="IPR052363">
    <property type="entry name" value="LPS_export_LptC"/>
</dbReference>
<dbReference type="GO" id="GO:0005886">
    <property type="term" value="C:plasma membrane"/>
    <property type="evidence" value="ECO:0007669"/>
    <property type="project" value="InterPro"/>
</dbReference>
<evidence type="ECO:0000256" key="2">
    <source>
        <dbReference type="ARBA" id="ARBA00022519"/>
    </source>
</evidence>
<comment type="caution">
    <text evidence="6">The sequence shown here is derived from an EMBL/GenBank/DDBJ whole genome shotgun (WGS) entry which is preliminary data.</text>
</comment>
<gene>
    <name evidence="6" type="ORF">WM40_01040</name>
</gene>
<dbReference type="PANTHER" id="PTHR37481">
    <property type="entry name" value="LIPOPOLYSACCHARIDE EXPORT SYSTEM PROTEIN LPTC"/>
    <property type="match status" value="1"/>
</dbReference>
<keyword evidence="4" id="KW-1133">Transmembrane helix</keyword>
<dbReference type="PATRIC" id="fig|28092.6.peg.232"/>
<evidence type="ECO:0000256" key="3">
    <source>
        <dbReference type="ARBA" id="ARBA00022692"/>
    </source>
</evidence>
<dbReference type="RefSeq" id="WP_046151999.1">
    <property type="nucleotide sequence ID" value="NZ_CP139170.1"/>
</dbReference>
<keyword evidence="5" id="KW-0472">Membrane</keyword>
<dbReference type="Proteomes" id="UP000033618">
    <property type="component" value="Unassembled WGS sequence"/>
</dbReference>
<keyword evidence="2" id="KW-0997">Cell inner membrane</keyword>
<evidence type="ECO:0000256" key="4">
    <source>
        <dbReference type="ARBA" id="ARBA00022989"/>
    </source>
</evidence>
<dbReference type="EMBL" id="LAQU01000001">
    <property type="protein sequence ID" value="KKB65414.1"/>
    <property type="molecule type" value="Genomic_DNA"/>
</dbReference>
<accession>A0A0F5K6B1</accession>
<organism evidence="6 7">
    <name type="scientific">Robbsia andropogonis</name>
    <dbReference type="NCBI Taxonomy" id="28092"/>
    <lineage>
        <taxon>Bacteria</taxon>
        <taxon>Pseudomonadati</taxon>
        <taxon>Pseudomonadota</taxon>
        <taxon>Betaproteobacteria</taxon>
        <taxon>Burkholderiales</taxon>
        <taxon>Burkholderiaceae</taxon>
        <taxon>Robbsia</taxon>
    </lineage>
</organism>
<dbReference type="InterPro" id="IPR026265">
    <property type="entry name" value="LptC"/>
</dbReference>